<dbReference type="AlphaFoldDB" id="N1PDV5"/>
<gene>
    <name evidence="1" type="ORF">DOTSEDRAFT_38252</name>
</gene>
<reference evidence="2" key="1">
    <citation type="journal article" date="2012" name="PLoS Genet.">
        <title>The genomes of the fungal plant pathogens Cladosporium fulvum and Dothistroma septosporum reveal adaptation to different hosts and lifestyles but also signatures of common ancestry.</title>
        <authorList>
            <person name="de Wit P.J.G.M."/>
            <person name="van der Burgt A."/>
            <person name="Oekmen B."/>
            <person name="Stergiopoulos I."/>
            <person name="Abd-Elsalam K.A."/>
            <person name="Aerts A.L."/>
            <person name="Bahkali A.H."/>
            <person name="Beenen H.G."/>
            <person name="Chettri P."/>
            <person name="Cox M.P."/>
            <person name="Datema E."/>
            <person name="de Vries R.P."/>
            <person name="Dhillon B."/>
            <person name="Ganley A.R."/>
            <person name="Griffiths S.A."/>
            <person name="Guo Y."/>
            <person name="Hamelin R.C."/>
            <person name="Henrissat B."/>
            <person name="Kabir M.S."/>
            <person name="Jashni M.K."/>
            <person name="Kema G."/>
            <person name="Klaubauf S."/>
            <person name="Lapidus A."/>
            <person name="Levasseur A."/>
            <person name="Lindquist E."/>
            <person name="Mehrabi R."/>
            <person name="Ohm R.A."/>
            <person name="Owen T.J."/>
            <person name="Salamov A."/>
            <person name="Schwelm A."/>
            <person name="Schijlen E."/>
            <person name="Sun H."/>
            <person name="van den Burg H.A."/>
            <person name="van Ham R.C.H.J."/>
            <person name="Zhang S."/>
            <person name="Goodwin S.B."/>
            <person name="Grigoriev I.V."/>
            <person name="Collemare J."/>
            <person name="Bradshaw R.E."/>
        </authorList>
    </citation>
    <scope>NUCLEOTIDE SEQUENCE [LARGE SCALE GENOMIC DNA]</scope>
    <source>
        <strain evidence="2">NZE10 / CBS 128990</strain>
    </source>
</reference>
<proteinExistence type="predicted"/>
<dbReference type="HOGENOM" id="CLU_1475141_0_0_1"/>
<dbReference type="EMBL" id="KB446544">
    <property type="protein sequence ID" value="EME40279.1"/>
    <property type="molecule type" value="Genomic_DNA"/>
</dbReference>
<sequence>MVFTSEHGSFPRITALVPFLPIRQFRRPYAHSYARRPLWRMVPHCPRAPDLTLLQLWATRLHTSDQPTSHLGYVHGERRSCHDSREIDLWSYKALKRYFQGGAAALYEEDEHARLERHRINERAAEVVMKGTCMVNVVTDMDEVDGRKMLGRDDATAVLQIYIEPSRATSLRAQHFVWVSSTE</sequence>
<name>N1PDV5_DOTSN</name>
<organism evidence="1 2">
    <name type="scientific">Dothistroma septosporum (strain NZE10 / CBS 128990)</name>
    <name type="common">Red band needle blight fungus</name>
    <name type="synonym">Mycosphaerella pini</name>
    <dbReference type="NCBI Taxonomy" id="675120"/>
    <lineage>
        <taxon>Eukaryota</taxon>
        <taxon>Fungi</taxon>
        <taxon>Dikarya</taxon>
        <taxon>Ascomycota</taxon>
        <taxon>Pezizomycotina</taxon>
        <taxon>Dothideomycetes</taxon>
        <taxon>Dothideomycetidae</taxon>
        <taxon>Mycosphaerellales</taxon>
        <taxon>Mycosphaerellaceae</taxon>
        <taxon>Dothistroma</taxon>
    </lineage>
</organism>
<evidence type="ECO:0000313" key="1">
    <source>
        <dbReference type="EMBL" id="EME40279.1"/>
    </source>
</evidence>
<accession>N1PDV5</accession>
<evidence type="ECO:0000313" key="2">
    <source>
        <dbReference type="Proteomes" id="UP000016933"/>
    </source>
</evidence>
<keyword evidence="2" id="KW-1185">Reference proteome</keyword>
<reference evidence="1 2" key="2">
    <citation type="journal article" date="2012" name="PLoS Pathog.">
        <title>Diverse lifestyles and strategies of plant pathogenesis encoded in the genomes of eighteen Dothideomycetes fungi.</title>
        <authorList>
            <person name="Ohm R.A."/>
            <person name="Feau N."/>
            <person name="Henrissat B."/>
            <person name="Schoch C.L."/>
            <person name="Horwitz B.A."/>
            <person name="Barry K.W."/>
            <person name="Condon B.J."/>
            <person name="Copeland A.C."/>
            <person name="Dhillon B."/>
            <person name="Glaser F."/>
            <person name="Hesse C.N."/>
            <person name="Kosti I."/>
            <person name="LaButti K."/>
            <person name="Lindquist E.A."/>
            <person name="Lucas S."/>
            <person name="Salamov A.A."/>
            <person name="Bradshaw R.E."/>
            <person name="Ciuffetti L."/>
            <person name="Hamelin R.C."/>
            <person name="Kema G.H.J."/>
            <person name="Lawrence C."/>
            <person name="Scott J.A."/>
            <person name="Spatafora J.W."/>
            <person name="Turgeon B.G."/>
            <person name="de Wit P.J.G.M."/>
            <person name="Zhong S."/>
            <person name="Goodwin S.B."/>
            <person name="Grigoriev I.V."/>
        </authorList>
    </citation>
    <scope>NUCLEOTIDE SEQUENCE [LARGE SCALE GENOMIC DNA]</scope>
    <source>
        <strain evidence="2">NZE10 / CBS 128990</strain>
    </source>
</reference>
<dbReference type="Proteomes" id="UP000016933">
    <property type="component" value="Unassembled WGS sequence"/>
</dbReference>
<protein>
    <submittedName>
        <fullName evidence="1">Uncharacterized protein</fullName>
    </submittedName>
</protein>